<dbReference type="KEGG" id="xla:443621"/>
<evidence type="ECO:0000256" key="7">
    <source>
        <dbReference type="ARBA" id="ARBA00022490"/>
    </source>
</evidence>
<evidence type="ECO:0000313" key="17">
    <source>
        <dbReference type="Xenbase" id="XB-GENE-1010711"/>
    </source>
</evidence>
<organism evidence="15 16">
    <name type="scientific">Xenopus laevis</name>
    <name type="common">African clawed frog</name>
    <dbReference type="NCBI Taxonomy" id="8355"/>
    <lineage>
        <taxon>Eukaryota</taxon>
        <taxon>Metazoa</taxon>
        <taxon>Chordata</taxon>
        <taxon>Craniata</taxon>
        <taxon>Vertebrata</taxon>
        <taxon>Euteleostomi</taxon>
        <taxon>Amphibia</taxon>
        <taxon>Batrachia</taxon>
        <taxon>Anura</taxon>
        <taxon>Pipoidea</taxon>
        <taxon>Pipidae</taxon>
        <taxon>Xenopodinae</taxon>
        <taxon>Xenopus</taxon>
        <taxon>Xenopus</taxon>
    </lineage>
</organism>
<dbReference type="GO" id="GO:0005829">
    <property type="term" value="C:cytosol"/>
    <property type="evidence" value="ECO:0000318"/>
    <property type="project" value="GO_Central"/>
</dbReference>
<dbReference type="GeneID" id="443621"/>
<keyword evidence="15" id="KW-1185">Reference proteome</keyword>
<dbReference type="GO" id="GO:0005634">
    <property type="term" value="C:nucleus"/>
    <property type="evidence" value="ECO:0007669"/>
    <property type="project" value="UniProtKB-SubCell"/>
</dbReference>
<dbReference type="Pfam" id="PF10193">
    <property type="entry name" value="Telomere_reg-2"/>
    <property type="match status" value="1"/>
</dbReference>
<evidence type="ECO:0000256" key="1">
    <source>
        <dbReference type="ARBA" id="ARBA00004123"/>
    </source>
</evidence>
<dbReference type="InterPro" id="IPR051970">
    <property type="entry name" value="TEL2_Regulation"/>
</dbReference>
<evidence type="ECO:0000256" key="4">
    <source>
        <dbReference type="ARBA" id="ARBA00004574"/>
    </source>
</evidence>
<evidence type="ECO:0000259" key="14">
    <source>
        <dbReference type="Pfam" id="PF25320"/>
    </source>
</evidence>
<evidence type="ECO:0000256" key="2">
    <source>
        <dbReference type="ARBA" id="ARBA00004370"/>
    </source>
</evidence>
<dbReference type="InterPro" id="IPR038528">
    <property type="entry name" value="TEL2_C_sf"/>
</dbReference>
<comment type="similarity">
    <text evidence="5">Belongs to the TEL2 family.</text>
</comment>
<name>A0A8J0TNT2_XENLA</name>
<feature type="compositionally biased region" description="Acidic residues" evidence="12">
    <location>
        <begin position="519"/>
        <end position="530"/>
    </location>
</feature>
<feature type="compositionally biased region" description="Polar residues" evidence="12">
    <location>
        <begin position="667"/>
        <end position="679"/>
    </location>
</feature>
<protein>
    <recommendedName>
        <fullName evidence="6">Telomere length regulation protein TEL2 homolog</fullName>
    </recommendedName>
</protein>
<keyword evidence="7" id="KW-0963">Cytoplasm</keyword>
<feature type="region of interest" description="Disordered" evidence="12">
    <location>
        <begin position="660"/>
        <end position="679"/>
    </location>
</feature>
<dbReference type="Pfam" id="PF25320">
    <property type="entry name" value="TELO2_ARM"/>
    <property type="match status" value="1"/>
</dbReference>
<gene>
    <name evidence="16 17" type="primary">telo2.L</name>
</gene>
<keyword evidence="9" id="KW-0472">Membrane</keyword>
<evidence type="ECO:0000256" key="8">
    <source>
        <dbReference type="ARBA" id="ARBA00022895"/>
    </source>
</evidence>
<dbReference type="GO" id="GO:0051879">
    <property type="term" value="F:Hsp90 protein binding"/>
    <property type="evidence" value="ECO:0000318"/>
    <property type="project" value="GO_Central"/>
</dbReference>
<comment type="subcellular location">
    <subcellularLocation>
        <location evidence="4">Chromosome</location>
        <location evidence="4">Telomere</location>
    </subcellularLocation>
    <subcellularLocation>
        <location evidence="3">Cytoplasm</location>
    </subcellularLocation>
    <subcellularLocation>
        <location evidence="2">Membrane</location>
    </subcellularLocation>
    <subcellularLocation>
        <location evidence="1">Nucleus</location>
    </subcellularLocation>
</comment>
<dbReference type="AlphaFoldDB" id="A0A8J0TNT2"/>
<evidence type="ECO:0000256" key="3">
    <source>
        <dbReference type="ARBA" id="ARBA00004496"/>
    </source>
</evidence>
<keyword evidence="10" id="KW-0539">Nucleus</keyword>
<dbReference type="FunFam" id="1.25.40.720:FF:000003">
    <property type="entry name" value="Telomere length regulation protein TEL2 homolog"/>
    <property type="match status" value="1"/>
</dbReference>
<evidence type="ECO:0000256" key="11">
    <source>
        <dbReference type="ARBA" id="ARBA00053338"/>
    </source>
</evidence>
<dbReference type="OrthoDB" id="10258062at2759"/>
<keyword evidence="8" id="KW-0158">Chromosome</keyword>
<dbReference type="GO" id="GO:0051083">
    <property type="term" value="P:'de novo' cotranslational protein folding"/>
    <property type="evidence" value="ECO:0000318"/>
    <property type="project" value="GO_Central"/>
</dbReference>
<dbReference type="AGR" id="Xenbase:XB-GENE-1010711"/>
<dbReference type="CTD" id="443621"/>
<sequence>MIWLQRDIEGAGSWDCTVRWDSCERTVHKGSMDASQADRKVAPVSAVVKNAICELSRINDGERLMEVLLSLKCYLGTRENSTQTQEHAEFNRNHYTPFLEFLVAQMGPQWLDLLTLEKLELWDSFFLEGPADQAFLVLLDSLGKTGPSIRLDRCVHVLERFLQRGALAEVIREVCQQQLESNPTAVLHEAILGRISSLPDHLANCLQQHNKPVFYPNNYYPLLAGSIISVLQMVSDALRDGKNCSISFASQVVGKVCMQGRQKELLSVLVPRLKALVQSDCIWQRICWRLVESVPDRWMEPVVIGIVQMAPGAEFLSQLLGDLVVKNKRTQFLLTKKMLFLQYGLKKDALQSILGYLSLDASRRYLLVKILRELLEVWSSGSVLKNSSQPQLLHVSRCLLICLGLLNKQEIESCKQDLLVSLTSGARNYLDSSVPAIRRMGMVVAECLSHRIDTEGPGLSFQYEEDEDTRDLKALLKPPHVFEADSADCVKNPEESSPSKSCPKAIEKSKMEAKADQASDSELDSDDDLAPYDMSADTELKKSKAPAYIRDCIEVLLSDDVEKLEVTMTCLATLIQANTSATKEVSVELTKILLHIDDKPSVERFTELRHAALVAVAVTDPVPVSQYLTGEFYSLNYSLRQRMDILDVLSSAAQSLSEKLSHEVSSESRSTGTGQHSIRSTTWTLAEAPADWRKVVEERIASKTRRFSKGQSVPTPVPAPNRYHAVAGHLFFPLIQNYDRQIVTFDLLGEDRLVLGRMVHTLGILMHLALHAPIASQMGKALLEFVWVLRFHIDAFVRQGLLFCISTVLLSVPWERLMTDMAEEVMETQSWLADVAERDSDDDCRRLALNGLFLMEKLRNNIHGTP</sequence>
<proteinExistence type="inferred from homology"/>
<evidence type="ECO:0000256" key="6">
    <source>
        <dbReference type="ARBA" id="ARBA00018231"/>
    </source>
</evidence>
<accession>A0A8J0TNT2</accession>
<reference evidence="16" key="1">
    <citation type="submission" date="2025-08" db="UniProtKB">
        <authorList>
            <consortium name="RefSeq"/>
        </authorList>
    </citation>
    <scope>IDENTIFICATION</scope>
    <source>
        <strain evidence="16">J_2021</strain>
        <tissue evidence="16">Erythrocytes</tissue>
    </source>
</reference>
<feature type="domain" description="TELO2 ARM repeat" evidence="14">
    <location>
        <begin position="364"/>
        <end position="457"/>
    </location>
</feature>
<dbReference type="GO" id="GO:0016020">
    <property type="term" value="C:membrane"/>
    <property type="evidence" value="ECO:0007669"/>
    <property type="project" value="UniProtKB-SubCell"/>
</dbReference>
<dbReference type="GO" id="GO:0000781">
    <property type="term" value="C:chromosome, telomeric region"/>
    <property type="evidence" value="ECO:0007669"/>
    <property type="project" value="UniProtKB-SubCell"/>
</dbReference>
<feature type="compositionally biased region" description="Basic and acidic residues" evidence="12">
    <location>
        <begin position="505"/>
        <end position="517"/>
    </location>
</feature>
<comment type="function">
    <text evidence="11">Regulator of the DNA damage response (DDR). Part of the TTT complex that is required to stabilize protein levels of the phosphatidylinositol 3-kinase-related protein kinase (PIKK) family proteins. Promotes assembly, stabilizes and maintains the activity of TORC complexes, which regulate cell growth and survival in response to nutrient and hormonal signals. May be involved in telomere length regulation.</text>
</comment>
<evidence type="ECO:0000256" key="5">
    <source>
        <dbReference type="ARBA" id="ARBA00006133"/>
    </source>
</evidence>
<evidence type="ECO:0000256" key="10">
    <source>
        <dbReference type="ARBA" id="ARBA00023242"/>
    </source>
</evidence>
<evidence type="ECO:0000313" key="16">
    <source>
        <dbReference type="RefSeq" id="XP_018091989.1"/>
    </source>
</evidence>
<feature type="compositionally biased region" description="Low complexity" evidence="12">
    <location>
        <begin position="495"/>
        <end position="504"/>
    </location>
</feature>
<dbReference type="InterPro" id="IPR057348">
    <property type="entry name" value="TELO2_ARM"/>
</dbReference>
<feature type="region of interest" description="Disordered" evidence="12">
    <location>
        <begin position="486"/>
        <end position="532"/>
    </location>
</feature>
<feature type="domain" description="Telomere length regulation protein conserved" evidence="13">
    <location>
        <begin position="546"/>
        <end position="653"/>
    </location>
</feature>
<evidence type="ECO:0000259" key="13">
    <source>
        <dbReference type="Pfam" id="PF10193"/>
    </source>
</evidence>
<evidence type="ECO:0000256" key="12">
    <source>
        <dbReference type="SAM" id="MobiDB-lite"/>
    </source>
</evidence>
<dbReference type="PANTHER" id="PTHR15830:SF10">
    <property type="entry name" value="TELOMERE LENGTH REGULATION PROTEIN TEL2 HOMOLOG"/>
    <property type="match status" value="1"/>
</dbReference>
<dbReference type="GO" id="GO:0042162">
    <property type="term" value="F:telomeric DNA binding"/>
    <property type="evidence" value="ECO:0000318"/>
    <property type="project" value="GO_Central"/>
</dbReference>
<dbReference type="InterPro" id="IPR019337">
    <property type="entry name" value="Telomere_length_regulation_dom"/>
</dbReference>
<keyword evidence="8" id="KW-0779">Telomere</keyword>
<evidence type="ECO:0000313" key="15">
    <source>
        <dbReference type="Proteomes" id="UP000186698"/>
    </source>
</evidence>
<dbReference type="Xenbase" id="XB-GENE-1010711">
    <property type="gene designation" value="telo2.L"/>
</dbReference>
<dbReference type="Gene3D" id="1.25.40.720">
    <property type="entry name" value="Telomere length regulation protein 2, C-terminal domain"/>
    <property type="match status" value="2"/>
</dbReference>
<dbReference type="RefSeq" id="XP_018091989.1">
    <property type="nucleotide sequence ID" value="XM_018236500.2"/>
</dbReference>
<dbReference type="FunFam" id="1.25.40.720:FF:000001">
    <property type="entry name" value="Telomere length regulation protein TEL2"/>
    <property type="match status" value="1"/>
</dbReference>
<dbReference type="Proteomes" id="UP000186698">
    <property type="component" value="Chromosome 9_10L"/>
</dbReference>
<evidence type="ECO:0000256" key="9">
    <source>
        <dbReference type="ARBA" id="ARBA00023136"/>
    </source>
</evidence>
<dbReference type="PANTHER" id="PTHR15830">
    <property type="entry name" value="TELOMERE LENGTH REGULATION PROTEIN TEL2 FAMILY MEMBER"/>
    <property type="match status" value="1"/>
</dbReference>